<evidence type="ECO:0000256" key="1">
    <source>
        <dbReference type="SAM" id="SignalP"/>
    </source>
</evidence>
<dbReference type="Proteomes" id="UP000678545">
    <property type="component" value="Unassembled WGS sequence"/>
</dbReference>
<sequence>MMLKHNRVFHRPLLTGVCALLLLSSTACTQMPLIKVQETVPQDIPASSQVLQVHHRNKINNLFADGFFEIGDYAVSKIKKDSSSTSSSQIGPYSQNSTKSGFQFRVSDSQIHWDVRCETRSEGNVLKIFGLDTVSQKRKLHCEMHSQQSNASIEMREEMDSPIGEVRINQSHFAVRAYSHGNPHPDRMRIPETFGFRIDDNGRNYAAIELSDTPGRAWLNTSLPAEQKTAMVGMLAALLIQYGS</sequence>
<comment type="caution">
    <text evidence="2">The sequence shown here is derived from an EMBL/GenBank/DDBJ whole genome shotgun (WGS) entry which is preliminary data.</text>
</comment>
<evidence type="ECO:0000313" key="2">
    <source>
        <dbReference type="EMBL" id="MBR7800454.1"/>
    </source>
</evidence>
<feature type="chain" id="PRO_5037740580" description="Lipoprotein" evidence="1">
    <location>
        <begin position="30"/>
        <end position="244"/>
    </location>
</feature>
<gene>
    <name evidence="2" type="ORF">KDM90_10655</name>
</gene>
<dbReference type="AlphaFoldDB" id="A0A941DZM3"/>
<name>A0A941DZM3_9BURK</name>
<accession>A0A941DZM3</accession>
<feature type="signal peptide" evidence="1">
    <location>
        <begin position="1"/>
        <end position="29"/>
    </location>
</feature>
<organism evidence="2 3">
    <name type="scientific">Undibacterium fentianense</name>
    <dbReference type="NCBI Taxonomy" id="2828728"/>
    <lineage>
        <taxon>Bacteria</taxon>
        <taxon>Pseudomonadati</taxon>
        <taxon>Pseudomonadota</taxon>
        <taxon>Betaproteobacteria</taxon>
        <taxon>Burkholderiales</taxon>
        <taxon>Oxalobacteraceae</taxon>
        <taxon>Undibacterium</taxon>
    </lineage>
</organism>
<dbReference type="EMBL" id="JAGSPJ010000004">
    <property type="protein sequence ID" value="MBR7800454.1"/>
    <property type="molecule type" value="Genomic_DNA"/>
</dbReference>
<evidence type="ECO:0008006" key="4">
    <source>
        <dbReference type="Google" id="ProtNLM"/>
    </source>
</evidence>
<keyword evidence="1" id="KW-0732">Signal</keyword>
<evidence type="ECO:0000313" key="3">
    <source>
        <dbReference type="Proteomes" id="UP000678545"/>
    </source>
</evidence>
<keyword evidence="3" id="KW-1185">Reference proteome</keyword>
<proteinExistence type="predicted"/>
<dbReference type="RefSeq" id="WP_212675587.1">
    <property type="nucleotide sequence ID" value="NZ_JAGSPJ010000004.1"/>
</dbReference>
<dbReference type="PROSITE" id="PS51257">
    <property type="entry name" value="PROKAR_LIPOPROTEIN"/>
    <property type="match status" value="1"/>
</dbReference>
<reference evidence="2" key="1">
    <citation type="submission" date="2021-04" db="EMBL/GenBank/DDBJ databases">
        <title>novel species isolated from subtropical streams in China.</title>
        <authorList>
            <person name="Lu H."/>
        </authorList>
    </citation>
    <scope>NUCLEOTIDE SEQUENCE</scope>
    <source>
        <strain evidence="2">FT137W</strain>
    </source>
</reference>
<protein>
    <recommendedName>
        <fullName evidence="4">Lipoprotein</fullName>
    </recommendedName>
</protein>